<reference evidence="1 2" key="1">
    <citation type="submission" date="2024-02" db="EMBL/GenBank/DDBJ databases">
        <title>de novo genome assembly of Solanum bulbocastanum strain 11H21.</title>
        <authorList>
            <person name="Hosaka A.J."/>
        </authorList>
    </citation>
    <scope>NUCLEOTIDE SEQUENCE [LARGE SCALE GENOMIC DNA]</scope>
    <source>
        <tissue evidence="1">Young leaves</tissue>
    </source>
</reference>
<dbReference type="AlphaFoldDB" id="A0AAN8TQ97"/>
<dbReference type="PANTHER" id="PTHR37616:SF3">
    <property type="entry name" value="BZIP DOMAIN-CONTAINING PROTEIN"/>
    <property type="match status" value="1"/>
</dbReference>
<dbReference type="Proteomes" id="UP001371456">
    <property type="component" value="Unassembled WGS sequence"/>
</dbReference>
<protein>
    <submittedName>
        <fullName evidence="1">Uncharacterized protein</fullName>
    </submittedName>
</protein>
<dbReference type="PANTHER" id="PTHR37616">
    <property type="entry name" value="BZIP TRANSCRIPTION FACTOR 60-LIKE"/>
    <property type="match status" value="1"/>
</dbReference>
<comment type="caution">
    <text evidence="1">The sequence shown here is derived from an EMBL/GenBank/DDBJ whole genome shotgun (WGS) entry which is preliminary data.</text>
</comment>
<dbReference type="EMBL" id="JBANQN010000004">
    <property type="protein sequence ID" value="KAK6791900.1"/>
    <property type="molecule type" value="Genomic_DNA"/>
</dbReference>
<accession>A0AAN8TQ97</accession>
<evidence type="ECO:0000313" key="2">
    <source>
        <dbReference type="Proteomes" id="UP001371456"/>
    </source>
</evidence>
<organism evidence="1 2">
    <name type="scientific">Solanum bulbocastanum</name>
    <name type="common">Wild potato</name>
    <dbReference type="NCBI Taxonomy" id="147425"/>
    <lineage>
        <taxon>Eukaryota</taxon>
        <taxon>Viridiplantae</taxon>
        <taxon>Streptophyta</taxon>
        <taxon>Embryophyta</taxon>
        <taxon>Tracheophyta</taxon>
        <taxon>Spermatophyta</taxon>
        <taxon>Magnoliopsida</taxon>
        <taxon>eudicotyledons</taxon>
        <taxon>Gunneridae</taxon>
        <taxon>Pentapetalae</taxon>
        <taxon>asterids</taxon>
        <taxon>lamiids</taxon>
        <taxon>Solanales</taxon>
        <taxon>Solanaceae</taxon>
        <taxon>Solanoideae</taxon>
        <taxon>Solaneae</taxon>
        <taxon>Solanum</taxon>
    </lineage>
</organism>
<gene>
    <name evidence="1" type="ORF">RDI58_010981</name>
</gene>
<name>A0AAN8TQ97_SOLBU</name>
<sequence length="106" mass="11657">MAFHVSADKKNRKVGLAVLDDLALAIPEIHPRLYRSPAKGQSIFGSEEKGNVKSTMQEWYFEGLTGPKSASWIFVVVFIDSVTYSCMLPFKGSASLVNAPEDGVFM</sequence>
<keyword evidence="2" id="KW-1185">Reference proteome</keyword>
<evidence type="ECO:0000313" key="1">
    <source>
        <dbReference type="EMBL" id="KAK6791900.1"/>
    </source>
</evidence>
<proteinExistence type="predicted"/>